<name>A0A2T6ZSW3_TUBBO</name>
<proteinExistence type="predicted"/>
<dbReference type="InterPro" id="IPR036770">
    <property type="entry name" value="Ankyrin_rpt-contain_sf"/>
</dbReference>
<dbReference type="Pfam" id="PF00023">
    <property type="entry name" value="Ank"/>
    <property type="match status" value="1"/>
</dbReference>
<sequence length="367" mass="40381">MPFLHLPSELILAISKHMSPPDLNSLIRVNRHMAILLRASLIDRACDLSYFEHWGVKAIGFAAKLEDKATVRRILGTGRHRQTGVGRTLLLRVIKATRSSTAVRVLLECGVEPGEYDDLALSRAVEWGLGGAVELLLDREDIDVNGLMCCGEQRVPLLVVAVNHPTRSAEVLKILLNHRRIDQQAVNQGDWLIVHRAVCTKNKELLQVLLAHGSFNVNIQDPGIHTPLIVAASGGWEECVRLLLDYPLVNTGMSHGVTALHVAAMDGRDGVIRLLLKDGRFDVNERDAVNGCTPLLLAAEAGAVSAVRALLEHEGIDVNLDNYAGDTPLYVASERAPEIVEMLLAREDICTVRVERWEFSIRIGLVD</sequence>
<dbReference type="PROSITE" id="PS50181">
    <property type="entry name" value="FBOX"/>
    <property type="match status" value="1"/>
</dbReference>
<dbReference type="PROSITE" id="PS50297">
    <property type="entry name" value="ANK_REP_REGION"/>
    <property type="match status" value="2"/>
</dbReference>
<dbReference type="Proteomes" id="UP000244722">
    <property type="component" value="Unassembled WGS sequence"/>
</dbReference>
<gene>
    <name evidence="5" type="ORF">B9Z19DRAFT_1126653</name>
</gene>
<evidence type="ECO:0000313" key="6">
    <source>
        <dbReference type="Proteomes" id="UP000244722"/>
    </source>
</evidence>
<dbReference type="PANTHER" id="PTHR24198">
    <property type="entry name" value="ANKYRIN REPEAT AND PROTEIN KINASE DOMAIN-CONTAINING PROTEIN"/>
    <property type="match status" value="1"/>
</dbReference>
<dbReference type="InterPro" id="IPR001810">
    <property type="entry name" value="F-box_dom"/>
</dbReference>
<dbReference type="SUPFAM" id="SSF81383">
    <property type="entry name" value="F-box domain"/>
    <property type="match status" value="1"/>
</dbReference>
<dbReference type="OrthoDB" id="269113at2759"/>
<reference evidence="5 6" key="1">
    <citation type="submission" date="2017-04" db="EMBL/GenBank/DDBJ databases">
        <title>Draft genome sequence of Tuber borchii Vittad., a whitish edible truffle.</title>
        <authorList>
            <consortium name="DOE Joint Genome Institute"/>
            <person name="Murat C."/>
            <person name="Kuo A."/>
            <person name="Barry K.W."/>
            <person name="Clum A."/>
            <person name="Dockter R.B."/>
            <person name="Fauchery L."/>
            <person name="Iotti M."/>
            <person name="Kohler A."/>
            <person name="Labutti K."/>
            <person name="Lindquist E.A."/>
            <person name="Lipzen A."/>
            <person name="Ohm R.A."/>
            <person name="Wang M."/>
            <person name="Grigoriev I.V."/>
            <person name="Zambonelli A."/>
            <person name="Martin F.M."/>
        </authorList>
    </citation>
    <scope>NUCLEOTIDE SEQUENCE [LARGE SCALE GENOMIC DNA]</scope>
    <source>
        <strain evidence="5 6">Tbo3840</strain>
    </source>
</reference>
<dbReference type="AlphaFoldDB" id="A0A2T6ZSW3"/>
<evidence type="ECO:0000256" key="1">
    <source>
        <dbReference type="ARBA" id="ARBA00022737"/>
    </source>
</evidence>
<evidence type="ECO:0000256" key="3">
    <source>
        <dbReference type="PROSITE-ProRule" id="PRU00023"/>
    </source>
</evidence>
<dbReference type="Pfam" id="PF00646">
    <property type="entry name" value="F-box"/>
    <property type="match status" value="1"/>
</dbReference>
<evidence type="ECO:0000259" key="4">
    <source>
        <dbReference type="PROSITE" id="PS50181"/>
    </source>
</evidence>
<dbReference type="SMART" id="SM00248">
    <property type="entry name" value="ANK"/>
    <property type="match status" value="8"/>
</dbReference>
<dbReference type="PROSITE" id="PS50088">
    <property type="entry name" value="ANK_REPEAT"/>
    <property type="match status" value="2"/>
</dbReference>
<accession>A0A2T6ZSW3</accession>
<protein>
    <submittedName>
        <fullName evidence="5">Ankyrin repeat-containing domain protein</fullName>
    </submittedName>
</protein>
<dbReference type="Pfam" id="PF12796">
    <property type="entry name" value="Ank_2"/>
    <property type="match status" value="1"/>
</dbReference>
<dbReference type="SUPFAM" id="SSF48403">
    <property type="entry name" value="Ankyrin repeat"/>
    <property type="match status" value="2"/>
</dbReference>
<comment type="caution">
    <text evidence="5">The sequence shown here is derived from an EMBL/GenBank/DDBJ whole genome shotgun (WGS) entry which is preliminary data.</text>
</comment>
<organism evidence="5 6">
    <name type="scientific">Tuber borchii</name>
    <name type="common">White truffle</name>
    <dbReference type="NCBI Taxonomy" id="42251"/>
    <lineage>
        <taxon>Eukaryota</taxon>
        <taxon>Fungi</taxon>
        <taxon>Dikarya</taxon>
        <taxon>Ascomycota</taxon>
        <taxon>Pezizomycotina</taxon>
        <taxon>Pezizomycetes</taxon>
        <taxon>Pezizales</taxon>
        <taxon>Tuberaceae</taxon>
        <taxon>Tuber</taxon>
    </lineage>
</organism>
<dbReference type="InterPro" id="IPR002110">
    <property type="entry name" value="Ankyrin_rpt"/>
</dbReference>
<evidence type="ECO:0000256" key="2">
    <source>
        <dbReference type="ARBA" id="ARBA00023043"/>
    </source>
</evidence>
<feature type="repeat" description="ANK" evidence="3">
    <location>
        <begin position="255"/>
        <end position="279"/>
    </location>
</feature>
<evidence type="ECO:0000313" key="5">
    <source>
        <dbReference type="EMBL" id="PUU78514.1"/>
    </source>
</evidence>
<dbReference type="PANTHER" id="PTHR24198:SF165">
    <property type="entry name" value="ANKYRIN REPEAT-CONTAINING PROTEIN-RELATED"/>
    <property type="match status" value="1"/>
</dbReference>
<keyword evidence="2 3" id="KW-0040">ANK repeat</keyword>
<dbReference type="EMBL" id="NESQ01000117">
    <property type="protein sequence ID" value="PUU78514.1"/>
    <property type="molecule type" value="Genomic_DNA"/>
</dbReference>
<dbReference type="STRING" id="42251.A0A2T6ZSW3"/>
<feature type="repeat" description="ANK" evidence="3">
    <location>
        <begin position="290"/>
        <end position="323"/>
    </location>
</feature>
<dbReference type="Gene3D" id="1.25.40.20">
    <property type="entry name" value="Ankyrin repeat-containing domain"/>
    <property type="match status" value="1"/>
</dbReference>
<keyword evidence="6" id="KW-1185">Reference proteome</keyword>
<feature type="domain" description="F-box" evidence="4">
    <location>
        <begin position="1"/>
        <end position="53"/>
    </location>
</feature>
<keyword evidence="1" id="KW-0677">Repeat</keyword>
<dbReference type="InterPro" id="IPR036047">
    <property type="entry name" value="F-box-like_dom_sf"/>
</dbReference>